<dbReference type="GO" id="GO:0004061">
    <property type="term" value="F:arylformamidase activity"/>
    <property type="evidence" value="ECO:0007669"/>
    <property type="project" value="InterPro"/>
</dbReference>
<dbReference type="HOGENOM" id="CLU_030671_3_0_11"/>
<gene>
    <name evidence="1" type="ORF">AFR_02930</name>
</gene>
<dbReference type="STRING" id="1246995.AFR_02930"/>
<dbReference type="InterPro" id="IPR007325">
    <property type="entry name" value="KFase/CYL"/>
</dbReference>
<protein>
    <submittedName>
        <fullName evidence="1">Cyclase family protein</fullName>
    </submittedName>
</protein>
<evidence type="ECO:0000313" key="1">
    <source>
        <dbReference type="EMBL" id="AGZ38875.1"/>
    </source>
</evidence>
<name>U5VT21_9ACTN</name>
<evidence type="ECO:0000313" key="2">
    <source>
        <dbReference type="Proteomes" id="UP000017746"/>
    </source>
</evidence>
<dbReference type="PANTHER" id="PTHR31118">
    <property type="entry name" value="CYCLASE-LIKE PROTEIN 2"/>
    <property type="match status" value="1"/>
</dbReference>
<proteinExistence type="predicted"/>
<accession>U5VT21</accession>
<dbReference type="SUPFAM" id="SSF102198">
    <property type="entry name" value="Putative cyclase"/>
    <property type="match status" value="1"/>
</dbReference>
<dbReference type="KEGG" id="afs:AFR_02930"/>
<sequence>MRVLQYRAEFDATVTFRAGGGLHAQRFRLDVPHADPTESELSALFVAACRLHDVDAVAVADVRVFAEPHLGTHPADPRTRWVELSHVISAGLVTYPGLPAPEITPHLTREASRDVYAPGTEFAIDRLTMVGNTGTYLDSPFHRYGDGSDLAGLPLERLADLPAVVVRTAGSGVRGVGVDALENLTVAGHAVLLHTGGDVHWATPEYAVDAPFLTAAGAQWLADHGAALVGIDSVNIDDITPDAAGTRPAHTLLLAAGIPVVEHLTGLENLPPAGARFTAAPPRVAGFGTFPVRAYASVPAIEPHDHLRSGGWLPTSGG</sequence>
<dbReference type="Proteomes" id="UP000017746">
    <property type="component" value="Chromosome"/>
</dbReference>
<dbReference type="InterPro" id="IPR037175">
    <property type="entry name" value="KFase_sf"/>
</dbReference>
<dbReference type="Pfam" id="PF04199">
    <property type="entry name" value="Cyclase"/>
    <property type="match status" value="1"/>
</dbReference>
<dbReference type="Gene3D" id="3.50.30.50">
    <property type="entry name" value="Putative cyclase"/>
    <property type="match status" value="1"/>
</dbReference>
<dbReference type="PANTHER" id="PTHR31118:SF12">
    <property type="entry name" value="CYCLASE-LIKE PROTEIN 2"/>
    <property type="match status" value="1"/>
</dbReference>
<dbReference type="RefSeq" id="WP_023357818.1">
    <property type="nucleotide sequence ID" value="NC_022657.1"/>
</dbReference>
<organism evidence="1 2">
    <name type="scientific">Actinoplanes friuliensis DSM 7358</name>
    <dbReference type="NCBI Taxonomy" id="1246995"/>
    <lineage>
        <taxon>Bacteria</taxon>
        <taxon>Bacillati</taxon>
        <taxon>Actinomycetota</taxon>
        <taxon>Actinomycetes</taxon>
        <taxon>Micromonosporales</taxon>
        <taxon>Micromonosporaceae</taxon>
        <taxon>Actinoplanes</taxon>
    </lineage>
</organism>
<reference evidence="1 2" key="1">
    <citation type="journal article" date="2014" name="J. Biotechnol.">
        <title>Complete genome sequence of the actinobacterium Actinoplanes friuliensis HAG 010964, producer of the lipopeptide antibiotic friulimycin.</title>
        <authorList>
            <person name="Ruckert C."/>
            <person name="Szczepanowski R."/>
            <person name="Albersmeier A."/>
            <person name="Goesmann A."/>
            <person name="Fischer N."/>
            <person name="Steinkamper A."/>
            <person name="Puhler A."/>
            <person name="Biener R."/>
            <person name="Schwartz D."/>
            <person name="Kalinowski J."/>
        </authorList>
    </citation>
    <scope>NUCLEOTIDE SEQUENCE [LARGE SCALE GENOMIC DNA]</scope>
    <source>
        <strain evidence="1 2">DSM 7358</strain>
    </source>
</reference>
<keyword evidence="2" id="KW-1185">Reference proteome</keyword>
<dbReference type="PATRIC" id="fig|1246995.3.peg.589"/>
<dbReference type="GO" id="GO:0019441">
    <property type="term" value="P:L-tryptophan catabolic process to kynurenine"/>
    <property type="evidence" value="ECO:0007669"/>
    <property type="project" value="InterPro"/>
</dbReference>
<dbReference type="AlphaFoldDB" id="U5VT21"/>
<dbReference type="eggNOG" id="COG1878">
    <property type="taxonomic scope" value="Bacteria"/>
</dbReference>
<dbReference type="EMBL" id="CP006272">
    <property type="protein sequence ID" value="AGZ38875.1"/>
    <property type="molecule type" value="Genomic_DNA"/>
</dbReference>